<gene>
    <name evidence="3" type="ORF">SAMN05444972_1137</name>
</gene>
<dbReference type="OrthoDB" id="9773828at2"/>
<dbReference type="InterPro" id="IPR036812">
    <property type="entry name" value="NAD(P)_OxRdtase_dom_sf"/>
</dbReference>
<accession>A0A1I6U289</accession>
<evidence type="ECO:0000256" key="1">
    <source>
        <dbReference type="ARBA" id="ARBA00023002"/>
    </source>
</evidence>
<dbReference type="Gene3D" id="3.20.20.100">
    <property type="entry name" value="NADP-dependent oxidoreductase domain"/>
    <property type="match status" value="1"/>
</dbReference>
<dbReference type="PRINTS" id="PR00069">
    <property type="entry name" value="ALDKETRDTASE"/>
</dbReference>
<name>A0A1I6U289_9BACL</name>
<evidence type="ECO:0000313" key="4">
    <source>
        <dbReference type="Proteomes" id="UP000198660"/>
    </source>
</evidence>
<dbReference type="PANTHER" id="PTHR43625">
    <property type="entry name" value="AFLATOXIN B1 ALDEHYDE REDUCTASE"/>
    <property type="match status" value="1"/>
</dbReference>
<dbReference type="Proteomes" id="UP000198660">
    <property type="component" value="Unassembled WGS sequence"/>
</dbReference>
<dbReference type="InterPro" id="IPR023210">
    <property type="entry name" value="NADP_OxRdtase_dom"/>
</dbReference>
<dbReference type="AlphaFoldDB" id="A0A1I6U289"/>
<keyword evidence="1" id="KW-0560">Oxidoreductase</keyword>
<dbReference type="CDD" id="cd19093">
    <property type="entry name" value="AKR_AtPLR-like"/>
    <property type="match status" value="1"/>
</dbReference>
<reference evidence="4" key="1">
    <citation type="submission" date="2016-10" db="EMBL/GenBank/DDBJ databases">
        <authorList>
            <person name="Varghese N."/>
            <person name="Submissions S."/>
        </authorList>
    </citation>
    <scope>NUCLEOTIDE SEQUENCE [LARGE SCALE GENOMIC DNA]</scope>
    <source>
        <strain evidence="4">DSM 45789</strain>
    </source>
</reference>
<organism evidence="3 4">
    <name type="scientific">Marininema halotolerans</name>
    <dbReference type="NCBI Taxonomy" id="1155944"/>
    <lineage>
        <taxon>Bacteria</taxon>
        <taxon>Bacillati</taxon>
        <taxon>Bacillota</taxon>
        <taxon>Bacilli</taxon>
        <taxon>Bacillales</taxon>
        <taxon>Thermoactinomycetaceae</taxon>
        <taxon>Marininema</taxon>
    </lineage>
</organism>
<dbReference type="EMBL" id="FPAA01000013">
    <property type="protein sequence ID" value="SFS95560.1"/>
    <property type="molecule type" value="Genomic_DNA"/>
</dbReference>
<dbReference type="SUPFAM" id="SSF51430">
    <property type="entry name" value="NAD(P)-linked oxidoreductase"/>
    <property type="match status" value="1"/>
</dbReference>
<dbReference type="GO" id="GO:0005737">
    <property type="term" value="C:cytoplasm"/>
    <property type="evidence" value="ECO:0007669"/>
    <property type="project" value="TreeGrafter"/>
</dbReference>
<protein>
    <submittedName>
        <fullName evidence="3">Predicted oxidoreductase</fullName>
    </submittedName>
</protein>
<evidence type="ECO:0000259" key="2">
    <source>
        <dbReference type="Pfam" id="PF00248"/>
    </source>
</evidence>
<dbReference type="InterPro" id="IPR050791">
    <property type="entry name" value="Aldo-Keto_reductase"/>
</dbReference>
<sequence>MIPNRKLGKSSLEISALGLGCWQFSKGSGIVGKYWSALDDQVITDIIRTSLEGGINWFDTAEAYGKGESEKVLARVLNELDKEDEKALVATKWWPLFRGATSITSTIDQRLACLQNRTIHLYQIHQPFSFSSISKQMKAMAELVQQGKVVTVGVSNFNAKQMREAHQVLAEYDIPLVSNQMKYSLLDRKIEQNGVMEAAKELGITIIAYSPLEQGLLTGKFHKNPELLQASSRIRRLTNRKKLNNLSQTQPLIDTLEEIADQYQVSASQVALNWLITNHGDTVVAIPGATKVQHAKDNVGTLTFTLSEDERGQIDQASKQVLGI</sequence>
<keyword evidence="4" id="KW-1185">Reference proteome</keyword>
<dbReference type="Pfam" id="PF00248">
    <property type="entry name" value="Aldo_ket_red"/>
    <property type="match status" value="1"/>
</dbReference>
<proteinExistence type="predicted"/>
<feature type="domain" description="NADP-dependent oxidoreductase" evidence="2">
    <location>
        <begin position="17"/>
        <end position="318"/>
    </location>
</feature>
<dbReference type="GO" id="GO:0016491">
    <property type="term" value="F:oxidoreductase activity"/>
    <property type="evidence" value="ECO:0007669"/>
    <property type="project" value="UniProtKB-KW"/>
</dbReference>
<dbReference type="PANTHER" id="PTHR43625:SF5">
    <property type="entry name" value="PYRIDOXAL REDUCTASE, CHLOROPLASTIC"/>
    <property type="match status" value="1"/>
</dbReference>
<dbReference type="InterPro" id="IPR020471">
    <property type="entry name" value="AKR"/>
</dbReference>
<evidence type="ECO:0000313" key="3">
    <source>
        <dbReference type="EMBL" id="SFS95560.1"/>
    </source>
</evidence>